<gene>
    <name evidence="1" type="ORF">SFRICE_031760</name>
</gene>
<name>A0A2H1V5R7_SPOFR</name>
<protein>
    <submittedName>
        <fullName evidence="1">SFRICE_031760</fullName>
    </submittedName>
</protein>
<evidence type="ECO:0000313" key="1">
    <source>
        <dbReference type="EMBL" id="SOQ36181.1"/>
    </source>
</evidence>
<dbReference type="EMBL" id="ODYU01000824">
    <property type="protein sequence ID" value="SOQ36181.1"/>
    <property type="molecule type" value="Genomic_DNA"/>
</dbReference>
<dbReference type="AlphaFoldDB" id="A0A2H1V5R7"/>
<organism evidence="1">
    <name type="scientific">Spodoptera frugiperda</name>
    <name type="common">Fall armyworm</name>
    <dbReference type="NCBI Taxonomy" id="7108"/>
    <lineage>
        <taxon>Eukaryota</taxon>
        <taxon>Metazoa</taxon>
        <taxon>Ecdysozoa</taxon>
        <taxon>Arthropoda</taxon>
        <taxon>Hexapoda</taxon>
        <taxon>Insecta</taxon>
        <taxon>Pterygota</taxon>
        <taxon>Neoptera</taxon>
        <taxon>Endopterygota</taxon>
        <taxon>Lepidoptera</taxon>
        <taxon>Glossata</taxon>
        <taxon>Ditrysia</taxon>
        <taxon>Noctuoidea</taxon>
        <taxon>Noctuidae</taxon>
        <taxon>Amphipyrinae</taxon>
        <taxon>Spodoptera</taxon>
    </lineage>
</organism>
<proteinExistence type="predicted"/>
<reference evidence="1" key="1">
    <citation type="submission" date="2016-07" db="EMBL/GenBank/DDBJ databases">
        <authorList>
            <person name="Bretaudeau A."/>
        </authorList>
    </citation>
    <scope>NUCLEOTIDE SEQUENCE</scope>
    <source>
        <strain evidence="1">Rice</strain>
        <tissue evidence="1">Whole body</tissue>
    </source>
</reference>
<accession>A0A2H1V5R7</accession>
<sequence>MGLVGNRADVLPDGLLFGNGDGEDWEGGNWASGNLTHTTKHNASVVSRRFSVRPWYYSGRAGPFVPKHGSPTLKLRLHDVTASVHTAIFFKGEKSFNDFRLVRSPVLGEMRGSVRLSLTKNHHVPTPAYRAGAPVTPLGSSQLWMMKSLILIHTVRLAFFKGLQII</sequence>